<gene>
    <name evidence="2" type="ORF">E8E12_000730</name>
</gene>
<evidence type="ECO:0008006" key="4">
    <source>
        <dbReference type="Google" id="ProtNLM"/>
    </source>
</evidence>
<dbReference type="AlphaFoldDB" id="A0A9P4WFJ7"/>
<organism evidence="2 3">
    <name type="scientific">Didymella heteroderae</name>
    <dbReference type="NCBI Taxonomy" id="1769908"/>
    <lineage>
        <taxon>Eukaryota</taxon>
        <taxon>Fungi</taxon>
        <taxon>Dikarya</taxon>
        <taxon>Ascomycota</taxon>
        <taxon>Pezizomycotina</taxon>
        <taxon>Dothideomycetes</taxon>
        <taxon>Pleosporomycetidae</taxon>
        <taxon>Pleosporales</taxon>
        <taxon>Pleosporineae</taxon>
        <taxon>Didymellaceae</taxon>
        <taxon>Didymella</taxon>
    </lineage>
</organism>
<dbReference type="PANTHER" id="PTHR36578:SF1">
    <property type="entry name" value="APPLE DOMAIN-CONTAINING PROTEIN"/>
    <property type="match status" value="1"/>
</dbReference>
<feature type="chain" id="PRO_5040227759" description="Apple domain-containing protein" evidence="1">
    <location>
        <begin position="19"/>
        <end position="367"/>
    </location>
</feature>
<dbReference type="PANTHER" id="PTHR36578">
    <property type="entry name" value="CHROMOSOME 15, WHOLE GENOME SHOTGUN SEQUENCE"/>
    <property type="match status" value="1"/>
</dbReference>
<feature type="signal peptide" evidence="1">
    <location>
        <begin position="1"/>
        <end position="18"/>
    </location>
</feature>
<reference evidence="2" key="1">
    <citation type="submission" date="2019-04" db="EMBL/GenBank/DDBJ databases">
        <title>Sequencing of skin fungus with MAO and IRED activity.</title>
        <authorList>
            <person name="Marsaioli A.J."/>
            <person name="Bonatto J.M.C."/>
            <person name="Reis Junior O."/>
        </authorList>
    </citation>
    <scope>NUCLEOTIDE SEQUENCE</scope>
    <source>
        <strain evidence="2">28M1</strain>
    </source>
</reference>
<dbReference type="EMBL" id="SWKV01000242">
    <property type="protein sequence ID" value="KAF3029611.1"/>
    <property type="molecule type" value="Genomic_DNA"/>
</dbReference>
<dbReference type="OrthoDB" id="271448at2759"/>
<proteinExistence type="predicted"/>
<keyword evidence="3" id="KW-1185">Reference proteome</keyword>
<name>A0A9P4WFJ7_9PLEO</name>
<keyword evidence="1" id="KW-0732">Signal</keyword>
<dbReference type="Proteomes" id="UP000758155">
    <property type="component" value="Unassembled WGS sequence"/>
</dbReference>
<evidence type="ECO:0000313" key="3">
    <source>
        <dbReference type="Proteomes" id="UP000758155"/>
    </source>
</evidence>
<protein>
    <recommendedName>
        <fullName evidence="4">Apple domain-containing protein</fullName>
    </recommendedName>
</protein>
<comment type="caution">
    <text evidence="2">The sequence shown here is derived from an EMBL/GenBank/DDBJ whole genome shotgun (WGS) entry which is preliminary data.</text>
</comment>
<sequence length="367" mass="38408">MHFTIIAATALMAMAVSAAPTEEVFPGPPVVYQDEPNEAAKTAVTLAPPAPTPVAIAAVVPAAVSAAAPDAVEKRAAATCVAQPAGIPYKTSPDTPGAFTSDPTYANAANAADTPLGFTKVFSNLGASVNAPGYAGYTLLQSYDVQACADKCNAIKGCSAFNIYYERDPSVDPNDASCKDPPSVTNIKCVWYKQKFTAVQATNKGQYRNKFQVVIAGSNGYAGTQYQRGFKIKTAGSNTRFDNRWLQLSPGEFSAVALNEDKNFGGVFQLGEDGKLIEVLPWPGNAAAVTDSDGSNQLLNLQSLGKAAADYIKCGIDNIISCQSKAGWQVASVCSGVPQKQSGLLWFASHGQVPADCTSIGLYVDPL</sequence>
<accession>A0A9P4WFJ7</accession>
<evidence type="ECO:0000256" key="1">
    <source>
        <dbReference type="SAM" id="SignalP"/>
    </source>
</evidence>
<evidence type="ECO:0000313" key="2">
    <source>
        <dbReference type="EMBL" id="KAF3029611.1"/>
    </source>
</evidence>